<reference evidence="1" key="1">
    <citation type="journal article" date="2021" name="New Phytol.">
        <title>Evolutionary innovations through gain and loss of genes in the ectomycorrhizal Boletales.</title>
        <authorList>
            <person name="Wu G."/>
            <person name="Miyauchi S."/>
            <person name="Morin E."/>
            <person name="Kuo A."/>
            <person name="Drula E."/>
            <person name="Varga T."/>
            <person name="Kohler A."/>
            <person name="Feng B."/>
            <person name="Cao Y."/>
            <person name="Lipzen A."/>
            <person name="Daum C."/>
            <person name="Hundley H."/>
            <person name="Pangilinan J."/>
            <person name="Johnson J."/>
            <person name="Barry K."/>
            <person name="LaButti K."/>
            <person name="Ng V."/>
            <person name="Ahrendt S."/>
            <person name="Min B."/>
            <person name="Choi I.G."/>
            <person name="Park H."/>
            <person name="Plett J.M."/>
            <person name="Magnuson J."/>
            <person name="Spatafora J.W."/>
            <person name="Nagy L.G."/>
            <person name="Henrissat B."/>
            <person name="Grigoriev I.V."/>
            <person name="Yang Z.L."/>
            <person name="Xu J."/>
            <person name="Martin F.M."/>
        </authorList>
    </citation>
    <scope>NUCLEOTIDE SEQUENCE</scope>
    <source>
        <strain evidence="1">ATCC 28755</strain>
    </source>
</reference>
<protein>
    <submittedName>
        <fullName evidence="1">Uncharacterized protein</fullName>
    </submittedName>
</protein>
<evidence type="ECO:0000313" key="1">
    <source>
        <dbReference type="EMBL" id="KAH7905416.1"/>
    </source>
</evidence>
<organism evidence="1 2">
    <name type="scientific">Hygrophoropsis aurantiaca</name>
    <dbReference type="NCBI Taxonomy" id="72124"/>
    <lineage>
        <taxon>Eukaryota</taxon>
        <taxon>Fungi</taxon>
        <taxon>Dikarya</taxon>
        <taxon>Basidiomycota</taxon>
        <taxon>Agaricomycotina</taxon>
        <taxon>Agaricomycetes</taxon>
        <taxon>Agaricomycetidae</taxon>
        <taxon>Boletales</taxon>
        <taxon>Coniophorineae</taxon>
        <taxon>Hygrophoropsidaceae</taxon>
        <taxon>Hygrophoropsis</taxon>
    </lineage>
</organism>
<sequence length="163" mass="17786">MLPTSSDNIHHTSNSVYTIWANKNQNYVRGLILGSGCNEPELIDVPINSPEKLRIDCWLPPKLGSEETTAVQSSTFIDFPGCAHHILPAPYTVFYLAQSQELPKNLCATMYAHPKPSTAFRGDIVVLKKKGDGWYDMNGDDLNLACSVVGSGCFTLNGNSGPQ</sequence>
<proteinExistence type="predicted"/>
<keyword evidence="2" id="KW-1185">Reference proteome</keyword>
<name>A0ACB7ZWU4_9AGAM</name>
<evidence type="ECO:0000313" key="2">
    <source>
        <dbReference type="Proteomes" id="UP000790377"/>
    </source>
</evidence>
<accession>A0ACB7ZWU4</accession>
<comment type="caution">
    <text evidence="1">The sequence shown here is derived from an EMBL/GenBank/DDBJ whole genome shotgun (WGS) entry which is preliminary data.</text>
</comment>
<gene>
    <name evidence="1" type="ORF">BJ138DRAFT_1106010</name>
</gene>
<dbReference type="Proteomes" id="UP000790377">
    <property type="component" value="Unassembled WGS sequence"/>
</dbReference>
<dbReference type="EMBL" id="MU268197">
    <property type="protein sequence ID" value="KAH7905416.1"/>
    <property type="molecule type" value="Genomic_DNA"/>
</dbReference>